<evidence type="ECO:0000256" key="6">
    <source>
        <dbReference type="PROSITE-ProRule" id="PRU01362"/>
    </source>
</evidence>
<comment type="caution">
    <text evidence="6">Lacks conserved residue(s) required for the propagation of feature annotation.</text>
</comment>
<feature type="active site" evidence="6">
    <location>
        <position position="174"/>
    </location>
</feature>
<comment type="caution">
    <text evidence="8">The sequence shown here is derived from an EMBL/GenBank/DDBJ whole genome shotgun (WGS) entry which is preliminary data.</text>
</comment>
<evidence type="ECO:0000256" key="2">
    <source>
        <dbReference type="ARBA" id="ARBA00022676"/>
    </source>
</evidence>
<evidence type="ECO:0000256" key="5">
    <source>
        <dbReference type="ARBA" id="ARBA00023125"/>
    </source>
</evidence>
<feature type="binding site" evidence="6">
    <location>
        <position position="49"/>
    </location>
    <ligand>
        <name>NAD(+)</name>
        <dbReference type="ChEBI" id="CHEBI:57540"/>
    </ligand>
</feature>
<name>A0ABR9W534_9BACT</name>
<evidence type="ECO:0000313" key="8">
    <source>
        <dbReference type="EMBL" id="MBE9460567.1"/>
    </source>
</evidence>
<keyword evidence="2 6" id="KW-0328">Glycosyltransferase</keyword>
<keyword evidence="9" id="KW-1185">Reference proteome</keyword>
<evidence type="ECO:0000259" key="7">
    <source>
        <dbReference type="PROSITE" id="PS52018"/>
    </source>
</evidence>
<keyword evidence="5 6" id="KW-0238">DNA-binding</keyword>
<evidence type="ECO:0000256" key="4">
    <source>
        <dbReference type="ARBA" id="ARBA00022695"/>
    </source>
</evidence>
<reference evidence="9" key="1">
    <citation type="submission" date="2023-07" db="EMBL/GenBank/DDBJ databases">
        <title>Dyadobacter sp. nov 'subterranea' isolated from contaminted grondwater.</title>
        <authorList>
            <person name="Szabo I."/>
            <person name="Al-Omari J."/>
            <person name="Szerdahelyi S.G."/>
            <person name="Rado J."/>
        </authorList>
    </citation>
    <scope>NUCLEOTIDE SEQUENCE [LARGE SCALE GENOMIC DNA]</scope>
    <source>
        <strain evidence="9">UP-52</strain>
    </source>
</reference>
<comment type="catalytic activity">
    <reaction evidence="6">
        <text>a thymidine in DNA + NAD(+) = an N-(ADP-alpha-D-ribosyl)-thymidine in DNA + nicotinamide + H(+)</text>
        <dbReference type="Rhea" id="RHEA:71651"/>
        <dbReference type="Rhea" id="RHEA-COMP:13556"/>
        <dbReference type="Rhea" id="RHEA-COMP:18051"/>
        <dbReference type="ChEBI" id="CHEBI:15378"/>
        <dbReference type="ChEBI" id="CHEBI:17154"/>
        <dbReference type="ChEBI" id="CHEBI:57540"/>
        <dbReference type="ChEBI" id="CHEBI:137386"/>
        <dbReference type="ChEBI" id="CHEBI:191199"/>
    </reaction>
</comment>
<dbReference type="EMBL" id="JACYGY010000001">
    <property type="protein sequence ID" value="MBE9460567.1"/>
    <property type="molecule type" value="Genomic_DNA"/>
</dbReference>
<keyword evidence="1 6" id="KW-1277">Toxin-antitoxin system</keyword>
<evidence type="ECO:0000313" key="9">
    <source>
        <dbReference type="Proteomes" id="UP000634134"/>
    </source>
</evidence>
<dbReference type="Proteomes" id="UP000634134">
    <property type="component" value="Unassembled WGS sequence"/>
</dbReference>
<organism evidence="8 9">
    <name type="scientific">Dyadobacter subterraneus</name>
    <dbReference type="NCBI Taxonomy" id="2773304"/>
    <lineage>
        <taxon>Bacteria</taxon>
        <taxon>Pseudomonadati</taxon>
        <taxon>Bacteroidota</taxon>
        <taxon>Cytophagia</taxon>
        <taxon>Cytophagales</taxon>
        <taxon>Spirosomataceae</taxon>
        <taxon>Dyadobacter</taxon>
    </lineage>
</organism>
<protein>
    <submittedName>
        <fullName evidence="8">DUF4433 domain-containing protein</fullName>
    </submittedName>
</protein>
<dbReference type="InterPro" id="IPR029494">
    <property type="entry name" value="DarT"/>
</dbReference>
<evidence type="ECO:0000256" key="3">
    <source>
        <dbReference type="ARBA" id="ARBA00022679"/>
    </source>
</evidence>
<keyword evidence="3 6" id="KW-0808">Transferase</keyword>
<comment type="similarity">
    <text evidence="6">Belongs to the DarT ADP-ribosyltransferase family.</text>
</comment>
<feature type="active site" description="Proton acceptor" evidence="6">
    <location>
        <position position="49"/>
    </location>
</feature>
<dbReference type="Pfam" id="PF14487">
    <property type="entry name" value="DarT"/>
    <property type="match status" value="1"/>
</dbReference>
<dbReference type="PROSITE" id="PS52018">
    <property type="entry name" value="DART"/>
    <property type="match status" value="1"/>
</dbReference>
<evidence type="ECO:0000256" key="1">
    <source>
        <dbReference type="ARBA" id="ARBA00022649"/>
    </source>
</evidence>
<proteinExistence type="inferred from homology"/>
<dbReference type="RefSeq" id="WP_194118895.1">
    <property type="nucleotide sequence ID" value="NZ_JACYGY010000001.1"/>
</dbReference>
<feature type="domain" description="DarT" evidence="7">
    <location>
        <begin position="6"/>
        <end position="218"/>
    </location>
</feature>
<gene>
    <name evidence="8" type="ORF">IEE83_01610</name>
</gene>
<sequence length="218" mass="25027">MNLSEVTVYRMVHIENIRHILQHGITHKHSASANPNFITIGDVSLIDTRSKKIIDVDNGDLFALNSQKINLGDYIPFYFGVRMPMLYVMQHGGNFVEKATPAENIIYIACSLDKIIQSDVNYFFSDGHGTDSYTTFYDKSKIHDLPKIIDWEAVNSSYWGGNENLNVKRKKQAEFLVSDDLPSEFIVRFGCYNQTAKKKLQTYGIQEEIIKVIPNKYY</sequence>
<keyword evidence="4 6" id="KW-0548">Nucleotidyltransferase</keyword>
<accession>A0ABR9W534</accession>
<feature type="binding site" evidence="6">
    <location>
        <begin position="10"/>
        <end position="12"/>
    </location>
    <ligand>
        <name>NAD(+)</name>
        <dbReference type="ChEBI" id="CHEBI:57540"/>
    </ligand>
</feature>